<dbReference type="Pfam" id="PF13895">
    <property type="entry name" value="Ig_2"/>
    <property type="match status" value="1"/>
</dbReference>
<keyword evidence="5" id="KW-1133">Transmembrane helix</keyword>
<evidence type="ECO:0000256" key="5">
    <source>
        <dbReference type="SAM" id="Phobius"/>
    </source>
</evidence>
<evidence type="ECO:0000256" key="4">
    <source>
        <dbReference type="ARBA" id="ARBA00023319"/>
    </source>
</evidence>
<dbReference type="EMBL" id="SRMA01025428">
    <property type="protein sequence ID" value="TRY94792.1"/>
    <property type="molecule type" value="Genomic_DNA"/>
</dbReference>
<evidence type="ECO:0000313" key="7">
    <source>
        <dbReference type="EMBL" id="TRY94792.1"/>
    </source>
</evidence>
<feature type="transmembrane region" description="Helical" evidence="5">
    <location>
        <begin position="623"/>
        <end position="644"/>
    </location>
</feature>
<dbReference type="CDD" id="cd00096">
    <property type="entry name" value="Ig"/>
    <property type="match status" value="2"/>
</dbReference>
<evidence type="ECO:0000256" key="2">
    <source>
        <dbReference type="ARBA" id="ARBA00023157"/>
    </source>
</evidence>
<keyword evidence="3" id="KW-0325">Glycoprotein</keyword>
<keyword evidence="1" id="KW-0732">Signal</keyword>
<dbReference type="InterPro" id="IPR003598">
    <property type="entry name" value="Ig_sub2"/>
</dbReference>
<evidence type="ECO:0000256" key="3">
    <source>
        <dbReference type="ARBA" id="ARBA00023180"/>
    </source>
</evidence>
<dbReference type="PANTHER" id="PTHR44337:SF17">
    <property type="entry name" value="CARCINOEMBRYONIC ANTIGEN-RELATED CELL ADHESION MOLECULE 5 ISOFORM X1"/>
    <property type="match status" value="1"/>
</dbReference>
<dbReference type="InterPro" id="IPR007110">
    <property type="entry name" value="Ig-like_dom"/>
</dbReference>
<feature type="domain" description="Ig-like" evidence="6">
    <location>
        <begin position="379"/>
        <end position="470"/>
    </location>
</feature>
<dbReference type="OrthoDB" id="6353782at2759"/>
<dbReference type="InterPro" id="IPR003599">
    <property type="entry name" value="Ig_sub"/>
</dbReference>
<dbReference type="InterPro" id="IPR013783">
    <property type="entry name" value="Ig-like_fold"/>
</dbReference>
<dbReference type="Pfam" id="PF07679">
    <property type="entry name" value="I-set"/>
    <property type="match status" value="1"/>
</dbReference>
<dbReference type="Proteomes" id="UP000316079">
    <property type="component" value="Unassembled WGS sequence"/>
</dbReference>
<keyword evidence="5" id="KW-0472">Membrane</keyword>
<feature type="domain" description="Ig-like" evidence="6">
    <location>
        <begin position="473"/>
        <end position="549"/>
    </location>
</feature>
<accession>A0A553QXU7</accession>
<proteinExistence type="predicted"/>
<keyword evidence="5" id="KW-0812">Transmembrane</keyword>
<sequence length="650" mass="70800">MAGLEQISAEAGRDETREVSELFLQNRWSAAASAFDSWRNEEKLCVWTDWSAVKRSILLSLCWSGLSSLHMDFYNCRLPLLILAALGCCSEAGLLVSSKINGVVGKNVTFQTTITSTSTILTLAWNFNKPDGVISILTCVPSANTIDIDEAYINRIVYNNKTFDLQLGPLLKEDAGEYTLNVVTTSGKSVSGQIFLDVFEPVSDVKISSNVPEAVELNSTVILSCSAKGSKSYKWMNGSVPVVTDGTRMKLNAAGNELSIAEVRRTDLAGPIFCIAENMLESGRNGPENVIMRQTPADFFLKKGSSITFFCSADSDPPAQLRWIFNGATLSQITASSPTNLTIANLEEKFGGNYSCEAFNPKTKRTIGSAVAMLSVLEPLTGTNISSSSSFLIAGSSSVNLSCSAATGKADSVQWQKDGNTLLPGDRIVVSADMKSLTIQQVVKEDRGEYKCLLSNRVNKDEASYKMNINYGPESVQVAGKKTVKFEDKVELSCSADSVPPSSFSWKLNGTSLNTSQQIYVINQAKIMDSGTYTCEAYNADGKEDTGLSGGAIAGIVIAVLVAVIIIACIVKRKKKSNTEKHNTVSFTFLILHLTLDGLRGHFEMALFWFVLHIVCQYERFFFFRFLLFPSLFVLWSSGQISMIPKLGSI</sequence>
<keyword evidence="8" id="KW-1185">Reference proteome</keyword>
<dbReference type="InterPro" id="IPR013098">
    <property type="entry name" value="Ig_I-set"/>
</dbReference>
<dbReference type="SMART" id="SM00408">
    <property type="entry name" value="IGc2"/>
    <property type="match status" value="4"/>
</dbReference>
<name>A0A553QXU7_9TELE</name>
<evidence type="ECO:0000313" key="8">
    <source>
        <dbReference type="Proteomes" id="UP000316079"/>
    </source>
</evidence>
<organism evidence="7 8">
    <name type="scientific">Danionella cerebrum</name>
    <dbReference type="NCBI Taxonomy" id="2873325"/>
    <lineage>
        <taxon>Eukaryota</taxon>
        <taxon>Metazoa</taxon>
        <taxon>Chordata</taxon>
        <taxon>Craniata</taxon>
        <taxon>Vertebrata</taxon>
        <taxon>Euteleostomi</taxon>
        <taxon>Actinopterygii</taxon>
        <taxon>Neopterygii</taxon>
        <taxon>Teleostei</taxon>
        <taxon>Ostariophysi</taxon>
        <taxon>Cypriniformes</taxon>
        <taxon>Danionidae</taxon>
        <taxon>Danioninae</taxon>
        <taxon>Danionella</taxon>
    </lineage>
</organism>
<reference evidence="7 8" key="1">
    <citation type="journal article" date="2019" name="Sci. Data">
        <title>Hybrid genome assembly and annotation of Danionella translucida.</title>
        <authorList>
            <person name="Kadobianskyi M."/>
            <person name="Schulze L."/>
            <person name="Schuelke M."/>
            <person name="Judkewitz B."/>
        </authorList>
    </citation>
    <scope>NUCLEOTIDE SEQUENCE [LARGE SCALE GENOMIC DNA]</scope>
    <source>
        <strain evidence="7 8">Bolton</strain>
    </source>
</reference>
<dbReference type="SMART" id="SM00409">
    <property type="entry name" value="IG"/>
    <property type="match status" value="5"/>
</dbReference>
<feature type="non-terminal residue" evidence="7">
    <location>
        <position position="650"/>
    </location>
</feature>
<keyword evidence="2" id="KW-1015">Disulfide bond</keyword>
<evidence type="ECO:0000259" key="6">
    <source>
        <dbReference type="PROSITE" id="PS50835"/>
    </source>
</evidence>
<dbReference type="PANTHER" id="PTHR44337">
    <property type="entry name" value="CARCINOEMBRYONIC ANTIGEN-RELATED CELL ADHESION MOLECULE 8"/>
    <property type="match status" value="1"/>
</dbReference>
<gene>
    <name evidence="7" type="ORF">DNTS_035660</name>
</gene>
<evidence type="ECO:0000256" key="1">
    <source>
        <dbReference type="ARBA" id="ARBA00022729"/>
    </source>
</evidence>
<protein>
    <recommendedName>
        <fullName evidence="6">Ig-like domain-containing protein</fullName>
    </recommendedName>
</protein>
<keyword evidence="4" id="KW-0393">Immunoglobulin domain</keyword>
<dbReference type="Pfam" id="PF13927">
    <property type="entry name" value="Ig_3"/>
    <property type="match status" value="1"/>
</dbReference>
<dbReference type="AlphaFoldDB" id="A0A553QXU7"/>
<dbReference type="SUPFAM" id="SSF48726">
    <property type="entry name" value="Immunoglobulin"/>
    <property type="match status" value="5"/>
</dbReference>
<dbReference type="PROSITE" id="PS50835">
    <property type="entry name" value="IG_LIKE"/>
    <property type="match status" value="3"/>
</dbReference>
<feature type="domain" description="Ig-like" evidence="6">
    <location>
        <begin position="287"/>
        <end position="368"/>
    </location>
</feature>
<dbReference type="InterPro" id="IPR036179">
    <property type="entry name" value="Ig-like_dom_sf"/>
</dbReference>
<dbReference type="Gene3D" id="2.60.40.10">
    <property type="entry name" value="Immunoglobulins"/>
    <property type="match status" value="5"/>
</dbReference>
<dbReference type="STRING" id="623744.A0A553QXU7"/>
<dbReference type="InterPro" id="IPR052598">
    <property type="entry name" value="IgSF_CEA-related"/>
</dbReference>
<feature type="transmembrane region" description="Helical" evidence="5">
    <location>
        <begin position="548"/>
        <end position="571"/>
    </location>
</feature>
<comment type="caution">
    <text evidence="7">The sequence shown here is derived from an EMBL/GenBank/DDBJ whole genome shotgun (WGS) entry which is preliminary data.</text>
</comment>